<protein>
    <submittedName>
        <fullName evidence="1">Uncharacterized protein</fullName>
    </submittedName>
</protein>
<accession>A0ACC2N3P1</accession>
<reference evidence="1" key="1">
    <citation type="submission" date="2023-04" db="EMBL/GenBank/DDBJ databases">
        <title>A chromosome-level genome assembly of the parasitoid wasp Eretmocerus hayati.</title>
        <authorList>
            <person name="Zhong Y."/>
            <person name="Liu S."/>
            <person name="Liu Y."/>
        </authorList>
    </citation>
    <scope>NUCLEOTIDE SEQUENCE</scope>
    <source>
        <strain evidence="1">ZJU_SS_LIU_2023</strain>
    </source>
</reference>
<organism evidence="1 2">
    <name type="scientific">Eretmocerus hayati</name>
    <dbReference type="NCBI Taxonomy" id="131215"/>
    <lineage>
        <taxon>Eukaryota</taxon>
        <taxon>Metazoa</taxon>
        <taxon>Ecdysozoa</taxon>
        <taxon>Arthropoda</taxon>
        <taxon>Hexapoda</taxon>
        <taxon>Insecta</taxon>
        <taxon>Pterygota</taxon>
        <taxon>Neoptera</taxon>
        <taxon>Endopterygota</taxon>
        <taxon>Hymenoptera</taxon>
        <taxon>Apocrita</taxon>
        <taxon>Proctotrupomorpha</taxon>
        <taxon>Chalcidoidea</taxon>
        <taxon>Aphelinidae</taxon>
        <taxon>Aphelininae</taxon>
        <taxon>Eretmocerus</taxon>
    </lineage>
</organism>
<sequence>MDINTRLHMMNMLGKFSSQVMQLAHQRLAEAGKDTPGYGLKGLSKEKSSKKSTEMRKKGNDLFKKKKHDESDHRRILHFYNCSIAHATPNSEELALAYSNRSVLWLHTKKFDLYLAARVMDIAIKREGLDAVLKDATDMDQKKVMNLETLLSEDRVDCKKFRSLYNLKSFEKSNGAGPATSESVLDKLLFIVQNNSFRFQTSAPTASVGAFQCECESFESCMSSDCPNRGSILGTCSSLFNHSCDPNTVRMFLPGPKIVLFTTRPVKKGEQLCVCYGPTADCMDKKMRQEDLEARYSFTCECKPCKENWPADPNSLTADPAKRYLLQSHIARTFGGQGEMFHRPPHTWTYNVKNLKGAIKISEFVYQNFDARNAYWLNNSFGLYILGCFHKLYGENVDFPNLCQP</sequence>
<dbReference type="Proteomes" id="UP001239111">
    <property type="component" value="Chromosome 4"/>
</dbReference>
<evidence type="ECO:0000313" key="2">
    <source>
        <dbReference type="Proteomes" id="UP001239111"/>
    </source>
</evidence>
<comment type="caution">
    <text evidence="1">The sequence shown here is derived from an EMBL/GenBank/DDBJ whole genome shotgun (WGS) entry which is preliminary data.</text>
</comment>
<name>A0ACC2N3P1_9HYME</name>
<gene>
    <name evidence="1" type="ORF">QAD02_006975</name>
</gene>
<dbReference type="EMBL" id="CM056744">
    <property type="protein sequence ID" value="KAJ8665313.1"/>
    <property type="molecule type" value="Genomic_DNA"/>
</dbReference>
<keyword evidence="2" id="KW-1185">Reference proteome</keyword>
<proteinExistence type="predicted"/>
<evidence type="ECO:0000313" key="1">
    <source>
        <dbReference type="EMBL" id="KAJ8665313.1"/>
    </source>
</evidence>